<evidence type="ECO:0000256" key="1">
    <source>
        <dbReference type="ARBA" id="ARBA00022723"/>
    </source>
</evidence>
<proteinExistence type="predicted"/>
<feature type="non-terminal residue" evidence="3">
    <location>
        <position position="1"/>
    </location>
</feature>
<keyword evidence="2" id="KW-0325">Glycoprotein</keyword>
<name>X1RJZ0_9ZZZZ</name>
<dbReference type="Gene3D" id="2.160.20.10">
    <property type="entry name" value="Single-stranded right-handed beta-helix, Pectin lyase-like"/>
    <property type="match status" value="1"/>
</dbReference>
<evidence type="ECO:0000256" key="2">
    <source>
        <dbReference type="ARBA" id="ARBA00023180"/>
    </source>
</evidence>
<organism evidence="3">
    <name type="scientific">marine sediment metagenome</name>
    <dbReference type="NCBI Taxonomy" id="412755"/>
    <lineage>
        <taxon>unclassified sequences</taxon>
        <taxon>metagenomes</taxon>
        <taxon>ecological metagenomes</taxon>
    </lineage>
</organism>
<sequence>FALVPIHFSDSRLKSAESVPRPTPYDVPRVRAECKHVRGGPIAMRPVAMKFDITPAPRRRQPILLERLEGRLLFDAVQLDPFVNTIRPATSPLVSDVAHAIDLADGSQDAAPQAALSAAAVDHVADNDDRILAFPGASGMGAYAQGGRGGDVYHVTSLDDYGTGTLRDGIDSATGPRTIVFDISGTIESAV</sequence>
<dbReference type="PANTHER" id="PTHR42970:SF1">
    <property type="entry name" value="PECTATE LYASE C-RELATED"/>
    <property type="match status" value="1"/>
</dbReference>
<dbReference type="InterPro" id="IPR052063">
    <property type="entry name" value="Polysaccharide_Lyase_1"/>
</dbReference>
<dbReference type="InterPro" id="IPR012334">
    <property type="entry name" value="Pectin_lyas_fold"/>
</dbReference>
<keyword evidence="1" id="KW-0479">Metal-binding</keyword>
<dbReference type="EMBL" id="BARW01009486">
    <property type="protein sequence ID" value="GAI81067.1"/>
    <property type="molecule type" value="Genomic_DNA"/>
</dbReference>
<dbReference type="PANTHER" id="PTHR42970">
    <property type="entry name" value="PECTATE LYASE C-RELATED"/>
    <property type="match status" value="1"/>
</dbReference>
<comment type="caution">
    <text evidence="3">The sequence shown here is derived from an EMBL/GenBank/DDBJ whole genome shotgun (WGS) entry which is preliminary data.</text>
</comment>
<dbReference type="AlphaFoldDB" id="X1RJZ0"/>
<accession>X1RJZ0</accession>
<protein>
    <submittedName>
        <fullName evidence="3">Uncharacterized protein</fullName>
    </submittedName>
</protein>
<gene>
    <name evidence="3" type="ORF">S12H4_19064</name>
</gene>
<dbReference type="SUPFAM" id="SSF51126">
    <property type="entry name" value="Pectin lyase-like"/>
    <property type="match status" value="1"/>
</dbReference>
<dbReference type="GO" id="GO:0046872">
    <property type="term" value="F:metal ion binding"/>
    <property type="evidence" value="ECO:0007669"/>
    <property type="project" value="UniProtKB-KW"/>
</dbReference>
<reference evidence="3" key="1">
    <citation type="journal article" date="2014" name="Front. Microbiol.">
        <title>High frequency of phylogenetically diverse reductive dehalogenase-homologous genes in deep subseafloor sedimentary metagenomes.</title>
        <authorList>
            <person name="Kawai M."/>
            <person name="Futagami T."/>
            <person name="Toyoda A."/>
            <person name="Takaki Y."/>
            <person name="Nishi S."/>
            <person name="Hori S."/>
            <person name="Arai W."/>
            <person name="Tsubouchi T."/>
            <person name="Morono Y."/>
            <person name="Uchiyama I."/>
            <person name="Ito T."/>
            <person name="Fujiyama A."/>
            <person name="Inagaki F."/>
            <person name="Takami H."/>
        </authorList>
    </citation>
    <scope>NUCLEOTIDE SEQUENCE</scope>
    <source>
        <strain evidence="3">Expedition CK06-06</strain>
    </source>
</reference>
<evidence type="ECO:0000313" key="3">
    <source>
        <dbReference type="EMBL" id="GAI81067.1"/>
    </source>
</evidence>
<dbReference type="InterPro" id="IPR011050">
    <property type="entry name" value="Pectin_lyase_fold/virulence"/>
</dbReference>